<dbReference type="VEuPathDB" id="TriTrypDB:LmjF.35.2130"/>
<dbReference type="eggNOG" id="ENOG502SK8V">
    <property type="taxonomic scope" value="Eukaryota"/>
</dbReference>
<dbReference type="OMA" id="VAMRVWC"/>
<dbReference type="VEuPathDB" id="TriTrypDB:LMJSD75_350027400"/>
<feature type="region of interest" description="Disordered" evidence="1">
    <location>
        <begin position="94"/>
        <end position="128"/>
    </location>
</feature>
<dbReference type="KEGG" id="lma:LMJF_35_2130"/>
<organism evidence="2 3">
    <name type="scientific">Leishmania major</name>
    <dbReference type="NCBI Taxonomy" id="5664"/>
    <lineage>
        <taxon>Eukaryota</taxon>
        <taxon>Discoba</taxon>
        <taxon>Euglenozoa</taxon>
        <taxon>Kinetoplastea</taxon>
        <taxon>Metakinetoplastina</taxon>
        <taxon>Trypanosomatida</taxon>
        <taxon>Trypanosomatidae</taxon>
        <taxon>Leishmaniinae</taxon>
        <taxon>Leishmania</taxon>
    </lineage>
</organism>
<dbReference type="InParanoid" id="E9AF37"/>
<accession>E9AF37</accession>
<dbReference type="VEuPathDB" id="TriTrypDB:LMJFC_350028900"/>
<dbReference type="AlphaFoldDB" id="E9AF37"/>
<dbReference type="VEuPathDB" id="TriTrypDB:LMJLV39_350028100"/>
<evidence type="ECO:0000313" key="2">
    <source>
        <dbReference type="EMBL" id="CBZ12841.1"/>
    </source>
</evidence>
<sequence length="503" mass="54340">MAVSTPSTPPLRPTSNSVRSPAALDDLKLQFATEEVRKRFSDISMADMLAVLSTLLTNPCIRECGGEQAGGAMKNSIHRLPLALELKQNSASACTGRNSTSRLQHQASASSSITASELSSRDWSTRSSEMDEVPMFKAPAASRLSPEWTTTVASILDNAHQYRESADEHRTVVDIVQLSIKGWFEDAGVEAAESEKMHAATGSAACDPSAWLATLKQVRRLAEDVCHSKYDAVYKRLCSEAAEEVGEGMATPAYVLHDEDSTVAPSSVVARQPVHRAATEPAGIPPFSLVIQRGRDGSGTEVSDSPLNIDLDARNGGTRGSGLESSSASFVVGCEWFQWVFLVQSPLACQSEPYPAVENGAAGKDAEAVAAEQQKWRQRHCTVQLLYPSQAGFSDASDESSGLRSAEAEYELSEPHVVLSSLLGVAMRVWCQNHPHIVVQVLQLEEDTYPWHIYDGSLFWAGWPLNDPAAQGECAAASDSMPIPLLPGECFAHESDIKDDEDH</sequence>
<reference evidence="2 3" key="2">
    <citation type="journal article" date="2011" name="Genome Res.">
        <title>Chromosome and gene copy number variation allow major structural change between species and strains of Leishmania.</title>
        <authorList>
            <person name="Rogers M.B."/>
            <person name="Hilley J.D."/>
            <person name="Dickens N.J."/>
            <person name="Wilkes J."/>
            <person name="Bates P.A."/>
            <person name="Depledge D.P."/>
            <person name="Harris D."/>
            <person name="Her Y."/>
            <person name="Herzyk P."/>
            <person name="Imamura H."/>
            <person name="Otto T.D."/>
            <person name="Sanders M."/>
            <person name="Seeger K."/>
            <person name="Dujardin J.C."/>
            <person name="Berriman M."/>
            <person name="Smith D.F."/>
            <person name="Hertz-Fowler C."/>
            <person name="Mottram J.C."/>
        </authorList>
    </citation>
    <scope>NUCLEOTIDE SEQUENCE [LARGE SCALE GENOMIC DNA]</scope>
    <source>
        <strain evidence="3">MHOM/IL/81/Friedlin</strain>
    </source>
</reference>
<name>E9AF37_LEIMA</name>
<evidence type="ECO:0000256" key="1">
    <source>
        <dbReference type="SAM" id="MobiDB-lite"/>
    </source>
</evidence>
<evidence type="ECO:0000313" key="3">
    <source>
        <dbReference type="Proteomes" id="UP000000542"/>
    </source>
</evidence>
<proteinExistence type="predicted"/>
<feature type="compositionally biased region" description="Low complexity" evidence="1">
    <location>
        <begin position="107"/>
        <end position="118"/>
    </location>
</feature>
<gene>
    <name evidence="2" type="ORF">LMJF_35_2130</name>
</gene>
<dbReference type="GeneID" id="12982511"/>
<reference evidence="2 3" key="1">
    <citation type="journal article" date="2005" name="Science">
        <title>The genome of the kinetoplastid parasite, Leishmania major.</title>
        <authorList>
            <person name="Ivens A.C."/>
            <person name="Peacock C.S."/>
            <person name="Worthey E.A."/>
            <person name="Murphy L."/>
            <person name="Aggarwal G."/>
            <person name="Berriman M."/>
            <person name="Sisk E."/>
            <person name="Rajandream M.A."/>
            <person name="Adlem E."/>
            <person name="Aert R."/>
            <person name="Anupama A."/>
            <person name="Apostolou Z."/>
            <person name="Attipoe P."/>
            <person name="Bason N."/>
            <person name="Bauser C."/>
            <person name="Beck A."/>
            <person name="Beverley S.M."/>
            <person name="Bianchettin G."/>
            <person name="Borzym K."/>
            <person name="Bothe G."/>
            <person name="Bruschi C.V."/>
            <person name="Collins M."/>
            <person name="Cadag E."/>
            <person name="Ciarloni L."/>
            <person name="Clayton C."/>
            <person name="Coulson R.M."/>
            <person name="Cronin A."/>
            <person name="Cruz A.K."/>
            <person name="Davies R.M."/>
            <person name="De Gaudenzi J."/>
            <person name="Dobson D.E."/>
            <person name="Duesterhoeft A."/>
            <person name="Fazelina G."/>
            <person name="Fosker N."/>
            <person name="Frasch A.C."/>
            <person name="Fraser A."/>
            <person name="Fuchs M."/>
            <person name="Gabel C."/>
            <person name="Goble A."/>
            <person name="Goffeau A."/>
            <person name="Harris D."/>
            <person name="Hertz-Fowler C."/>
            <person name="Hilbert H."/>
            <person name="Horn D."/>
            <person name="Huang Y."/>
            <person name="Klages S."/>
            <person name="Knights A."/>
            <person name="Kube M."/>
            <person name="Larke N."/>
            <person name="Litvin L."/>
            <person name="Lord A."/>
            <person name="Louie T."/>
            <person name="Marra M."/>
            <person name="Masuy D."/>
            <person name="Matthews K."/>
            <person name="Michaeli S."/>
            <person name="Mottram J.C."/>
            <person name="Muller-Auer S."/>
            <person name="Munden H."/>
            <person name="Nelson S."/>
            <person name="Norbertczak H."/>
            <person name="Oliver K."/>
            <person name="O'neil S."/>
            <person name="Pentony M."/>
            <person name="Pohl T.M."/>
            <person name="Price C."/>
            <person name="Purnelle B."/>
            <person name="Quail M.A."/>
            <person name="Rabbinowitsch E."/>
            <person name="Reinhardt R."/>
            <person name="Rieger M."/>
            <person name="Rinta J."/>
            <person name="Robben J."/>
            <person name="Robertson L."/>
            <person name="Ruiz J.C."/>
            <person name="Rutter S."/>
            <person name="Saunders D."/>
            <person name="Schafer M."/>
            <person name="Schein J."/>
            <person name="Schwartz D.C."/>
            <person name="Seeger K."/>
            <person name="Seyler A."/>
            <person name="Sharp S."/>
            <person name="Shin H."/>
            <person name="Sivam D."/>
            <person name="Squares R."/>
            <person name="Squares S."/>
            <person name="Tosato V."/>
            <person name="Vogt C."/>
            <person name="Volckaert G."/>
            <person name="Wambutt R."/>
            <person name="Warren T."/>
            <person name="Wedler H."/>
            <person name="Woodward J."/>
            <person name="Zhou S."/>
            <person name="Zimmermann W."/>
            <person name="Smith D.F."/>
            <person name="Blackwell J.M."/>
            <person name="Stuart K.D."/>
            <person name="Barrell B."/>
            <person name="Myler P.J."/>
        </authorList>
    </citation>
    <scope>NUCLEOTIDE SEQUENCE [LARGE SCALE GENOMIC DNA]</scope>
    <source>
        <strain evidence="3">MHOM/IL/81/Friedlin</strain>
    </source>
</reference>
<protein>
    <submittedName>
        <fullName evidence="2">Uncharacterized protein</fullName>
    </submittedName>
</protein>
<dbReference type="EMBL" id="FR796431">
    <property type="protein sequence ID" value="CBZ12841.1"/>
    <property type="molecule type" value="Genomic_DNA"/>
</dbReference>
<dbReference type="HOGENOM" id="CLU_542345_0_0_1"/>
<keyword evidence="3" id="KW-1185">Reference proteome</keyword>
<dbReference type="RefSeq" id="XP_003722607.1">
    <property type="nucleotide sequence ID" value="XM_003722559.1"/>
</dbReference>
<dbReference type="Proteomes" id="UP000000542">
    <property type="component" value="Chromosome 35"/>
</dbReference>
<feature type="compositionally biased region" description="Polar residues" evidence="1">
    <location>
        <begin position="94"/>
        <end position="106"/>
    </location>
</feature>